<gene>
    <name evidence="12" type="ORF">R1flu_020199</name>
</gene>
<dbReference type="EMBL" id="JBHFFA010000001">
    <property type="protein sequence ID" value="KAL2652071.1"/>
    <property type="molecule type" value="Genomic_DNA"/>
</dbReference>
<comment type="caution">
    <text evidence="12">The sequence shown here is derived from an EMBL/GenBank/DDBJ whole genome shotgun (WGS) entry which is preliminary data.</text>
</comment>
<dbReference type="Pfam" id="PF05770">
    <property type="entry name" value="Ins134_P3_kin"/>
    <property type="match status" value="1"/>
</dbReference>
<evidence type="ECO:0000256" key="7">
    <source>
        <dbReference type="ARBA" id="ARBA00022777"/>
    </source>
</evidence>
<name>A0ABD1ZN06_9MARC</name>
<evidence type="ECO:0000256" key="8">
    <source>
        <dbReference type="ARBA" id="ARBA00022840"/>
    </source>
</evidence>
<dbReference type="InterPro" id="IPR041429">
    <property type="entry name" value="ITPK1_N"/>
</dbReference>
<evidence type="ECO:0000313" key="12">
    <source>
        <dbReference type="EMBL" id="KAL2652071.1"/>
    </source>
</evidence>
<dbReference type="PIRSF" id="PIRSF038163">
    <property type="entry name" value="ITPK_uncN"/>
    <property type="match status" value="1"/>
</dbReference>
<reference evidence="12 13" key="1">
    <citation type="submission" date="2024-09" db="EMBL/GenBank/DDBJ databases">
        <title>Chromosome-scale assembly of Riccia fluitans.</title>
        <authorList>
            <person name="Paukszto L."/>
            <person name="Sawicki J."/>
            <person name="Karawczyk K."/>
            <person name="Piernik-Szablinska J."/>
            <person name="Szczecinska M."/>
            <person name="Mazdziarz M."/>
        </authorList>
    </citation>
    <scope>NUCLEOTIDE SEQUENCE [LARGE SCALE GENOMIC DNA]</scope>
    <source>
        <strain evidence="12">Rf_01</strain>
        <tissue evidence="12">Aerial parts of the thallus</tissue>
    </source>
</reference>
<dbReference type="PANTHER" id="PTHR14217">
    <property type="entry name" value="INOSITOL-TETRAKISPHOSPHATE 1-KINASE"/>
    <property type="match status" value="1"/>
</dbReference>
<evidence type="ECO:0000256" key="2">
    <source>
        <dbReference type="ARBA" id="ARBA00009601"/>
    </source>
</evidence>
<evidence type="ECO:0000259" key="10">
    <source>
        <dbReference type="Pfam" id="PF05770"/>
    </source>
</evidence>
<sequence length="499" mass="55122">MDAEGLQGVLIDEDLLFHALPDGIGGVQFQPDAQRLLCRLQHSRLFLGLFGGENPEKSSSANGSLPQDLGLAENVRRVWLPQSSSPTEALMTAGWAVPYSSSVYVTGRRKEPVERELISQGWKILRVGERAKLGGETEDSNDSMSAVGHLHEVAASLAVLNKKAWKDALVVVGYTMKWSREFDLVKRGALPMARNAYGLSFLPIQLDRPLVNQLVAVDVMLHKATDEILSVRPGDFGMPSIEFSVGIQELQRYLQEHAEICVVDPLERVLPLLDRVATQAILKELRIPGEQVIRPPCSVEVTAFDEPLLSQALGSATKILPAIVKPRIACGASEAHSMAVVFSESGFKGLPVPLPAVVQEYVDHGAHQYKMYAIGSKLLYSRRKSTPNASKLATRTDGAQALLFDSLKSLPVEADTEMQEENLQKLDFEIVQKAADWLRSKLGLTIIGFDIVVQSGTNDYIIVDVNYFPTFKDVPDEEALPAFWQALVTRHSQWTQQRY</sequence>
<dbReference type="InterPro" id="IPR008656">
    <property type="entry name" value="Inositol_tetrakis-P_1-kinase"/>
</dbReference>
<evidence type="ECO:0000256" key="3">
    <source>
        <dbReference type="ARBA" id="ARBA00011245"/>
    </source>
</evidence>
<evidence type="ECO:0000256" key="4">
    <source>
        <dbReference type="ARBA" id="ARBA00022679"/>
    </source>
</evidence>
<keyword evidence="9" id="KW-0460">Magnesium</keyword>
<dbReference type="Gene3D" id="3.30.470.20">
    <property type="entry name" value="ATP-grasp fold, B domain"/>
    <property type="match status" value="1"/>
</dbReference>
<keyword evidence="8" id="KW-0067">ATP-binding</keyword>
<dbReference type="AlphaFoldDB" id="A0ABD1ZN06"/>
<evidence type="ECO:0000259" key="11">
    <source>
        <dbReference type="Pfam" id="PF17927"/>
    </source>
</evidence>
<keyword evidence="6" id="KW-0547">Nucleotide-binding</keyword>
<comment type="subunit">
    <text evidence="3">Monomer.</text>
</comment>
<dbReference type="InterPro" id="IPR040464">
    <property type="entry name" value="InsP(3)kin_ATP-grasp"/>
</dbReference>
<dbReference type="Pfam" id="PF17927">
    <property type="entry name" value="Ins134_P3_kin_N"/>
    <property type="match status" value="1"/>
</dbReference>
<dbReference type="Proteomes" id="UP001605036">
    <property type="component" value="Unassembled WGS sequence"/>
</dbReference>
<comment type="cofactor">
    <cofactor evidence="1">
        <name>Mg(2+)</name>
        <dbReference type="ChEBI" id="CHEBI:18420"/>
    </cofactor>
</comment>
<evidence type="ECO:0000256" key="9">
    <source>
        <dbReference type="ARBA" id="ARBA00022842"/>
    </source>
</evidence>
<keyword evidence="13" id="KW-1185">Reference proteome</keyword>
<organism evidence="12 13">
    <name type="scientific">Riccia fluitans</name>
    <dbReference type="NCBI Taxonomy" id="41844"/>
    <lineage>
        <taxon>Eukaryota</taxon>
        <taxon>Viridiplantae</taxon>
        <taxon>Streptophyta</taxon>
        <taxon>Embryophyta</taxon>
        <taxon>Marchantiophyta</taxon>
        <taxon>Marchantiopsida</taxon>
        <taxon>Marchantiidae</taxon>
        <taxon>Marchantiales</taxon>
        <taxon>Ricciaceae</taxon>
        <taxon>Riccia</taxon>
    </lineage>
</organism>
<dbReference type="GO" id="GO:0046872">
    <property type="term" value="F:metal ion binding"/>
    <property type="evidence" value="ECO:0007669"/>
    <property type="project" value="UniProtKB-KW"/>
</dbReference>
<keyword evidence="7" id="KW-0418">Kinase</keyword>
<keyword evidence="4" id="KW-0808">Transferase</keyword>
<dbReference type="PANTHER" id="PTHR14217:SF1">
    <property type="entry name" value="INOSITOL-TETRAKISPHOSPHATE 1-KINASE"/>
    <property type="match status" value="1"/>
</dbReference>
<dbReference type="GO" id="GO:0016301">
    <property type="term" value="F:kinase activity"/>
    <property type="evidence" value="ECO:0007669"/>
    <property type="project" value="UniProtKB-KW"/>
</dbReference>
<evidence type="ECO:0000256" key="5">
    <source>
        <dbReference type="ARBA" id="ARBA00022723"/>
    </source>
</evidence>
<evidence type="ECO:0000313" key="13">
    <source>
        <dbReference type="Proteomes" id="UP001605036"/>
    </source>
</evidence>
<evidence type="ECO:0000256" key="1">
    <source>
        <dbReference type="ARBA" id="ARBA00001946"/>
    </source>
</evidence>
<protein>
    <recommendedName>
        <fullName evidence="14">Inositol-1,3,4-trisphosphate 5/6-kinase</fullName>
    </recommendedName>
</protein>
<dbReference type="GO" id="GO:0005524">
    <property type="term" value="F:ATP binding"/>
    <property type="evidence" value="ECO:0007669"/>
    <property type="project" value="UniProtKB-KW"/>
</dbReference>
<evidence type="ECO:0000256" key="6">
    <source>
        <dbReference type="ARBA" id="ARBA00022741"/>
    </source>
</evidence>
<evidence type="ECO:0008006" key="14">
    <source>
        <dbReference type="Google" id="ProtNLM"/>
    </source>
</evidence>
<accession>A0ABD1ZN06</accession>
<feature type="domain" description="Inositol 1,3,4-trisphosphate 5/6-kinase ATP-grasp" evidence="10">
    <location>
        <begin position="296"/>
        <end position="477"/>
    </location>
</feature>
<comment type="similarity">
    <text evidence="2">Belongs to the ITPK1 family.</text>
</comment>
<keyword evidence="5" id="KW-0479">Metal-binding</keyword>
<proteinExistence type="inferred from homology"/>
<feature type="domain" description="Inositol-tetrakisphosphate 1-kinase N-terminal" evidence="11">
    <location>
        <begin position="172"/>
        <end position="267"/>
    </location>
</feature>